<feature type="transmembrane region" description="Helical" evidence="6">
    <location>
        <begin position="121"/>
        <end position="142"/>
    </location>
</feature>
<dbReference type="EMBL" id="JBGBDC010000004">
    <property type="protein sequence ID" value="MEY2251648.1"/>
    <property type="molecule type" value="Genomic_DNA"/>
</dbReference>
<name>A0ABV4B2D3_9BURK</name>
<keyword evidence="2" id="KW-1003">Cell membrane</keyword>
<evidence type="ECO:0000313" key="8">
    <source>
        <dbReference type="Proteomes" id="UP001562178"/>
    </source>
</evidence>
<dbReference type="PANTHER" id="PTHR30086:SF20">
    <property type="entry name" value="ARGININE EXPORTER PROTEIN ARGO-RELATED"/>
    <property type="match status" value="1"/>
</dbReference>
<evidence type="ECO:0000256" key="2">
    <source>
        <dbReference type="ARBA" id="ARBA00022475"/>
    </source>
</evidence>
<keyword evidence="3 6" id="KW-0812">Transmembrane</keyword>
<feature type="transmembrane region" description="Helical" evidence="6">
    <location>
        <begin position="188"/>
        <end position="206"/>
    </location>
</feature>
<evidence type="ECO:0000256" key="5">
    <source>
        <dbReference type="ARBA" id="ARBA00023136"/>
    </source>
</evidence>
<keyword evidence="8" id="KW-1185">Reference proteome</keyword>
<feature type="transmembrane region" description="Helical" evidence="6">
    <location>
        <begin position="67"/>
        <end position="87"/>
    </location>
</feature>
<dbReference type="RefSeq" id="WP_369460063.1">
    <property type="nucleotide sequence ID" value="NZ_JBGBDC010000004.1"/>
</dbReference>
<evidence type="ECO:0000313" key="7">
    <source>
        <dbReference type="EMBL" id="MEY2251648.1"/>
    </source>
</evidence>
<feature type="transmembrane region" description="Helical" evidence="6">
    <location>
        <begin position="6"/>
        <end position="27"/>
    </location>
</feature>
<keyword evidence="4 6" id="KW-1133">Transmembrane helix</keyword>
<dbReference type="InterPro" id="IPR001123">
    <property type="entry name" value="LeuE-type"/>
</dbReference>
<proteinExistence type="predicted"/>
<organism evidence="7 8">
    <name type="scientific">Comamonas sediminis</name>
    <dbReference type="NCBI Taxonomy" id="1783360"/>
    <lineage>
        <taxon>Bacteria</taxon>
        <taxon>Pseudomonadati</taxon>
        <taxon>Pseudomonadota</taxon>
        <taxon>Betaproteobacteria</taxon>
        <taxon>Burkholderiales</taxon>
        <taxon>Comamonadaceae</taxon>
        <taxon>Comamonas</taxon>
    </lineage>
</organism>
<keyword evidence="5 6" id="KW-0472">Membrane</keyword>
<evidence type="ECO:0000256" key="3">
    <source>
        <dbReference type="ARBA" id="ARBA00022692"/>
    </source>
</evidence>
<dbReference type="Proteomes" id="UP001562178">
    <property type="component" value="Unassembled WGS sequence"/>
</dbReference>
<feature type="transmembrane region" description="Helical" evidence="6">
    <location>
        <begin position="39"/>
        <end position="61"/>
    </location>
</feature>
<dbReference type="PANTHER" id="PTHR30086">
    <property type="entry name" value="ARGININE EXPORTER PROTEIN ARGO"/>
    <property type="match status" value="1"/>
</dbReference>
<evidence type="ECO:0000256" key="6">
    <source>
        <dbReference type="SAM" id="Phobius"/>
    </source>
</evidence>
<protein>
    <submittedName>
        <fullName evidence="7">LysE family translocator</fullName>
    </submittedName>
</protein>
<comment type="caution">
    <text evidence="7">The sequence shown here is derived from an EMBL/GenBank/DDBJ whole genome shotgun (WGS) entry which is preliminary data.</text>
</comment>
<accession>A0ABV4B2D3</accession>
<dbReference type="Pfam" id="PF01810">
    <property type="entry name" value="LysE"/>
    <property type="match status" value="1"/>
</dbReference>
<feature type="transmembrane region" description="Helical" evidence="6">
    <location>
        <begin position="154"/>
        <end position="181"/>
    </location>
</feature>
<reference evidence="7 8" key="1">
    <citation type="journal article" date="2016" name="Int. J. Syst. Evol. Microbiol.">
        <title>Description of Comamonas sediminis sp. nov., isolated from lagoon sediments.</title>
        <authorList>
            <person name="Subhash Y."/>
            <person name="Bang J.J."/>
            <person name="You T.H."/>
            <person name="Lee S.S."/>
        </authorList>
    </citation>
    <scope>NUCLEOTIDE SEQUENCE [LARGE SCALE GENOMIC DNA]</scope>
    <source>
        <strain evidence="7 8">JCM 31169</strain>
    </source>
</reference>
<sequence length="210" mass="21920">MSASQIALVYGTYLIATTSPGPSNMAIMARAMRSGRRPALVLAAGVVTGSLFWAILAATGVSAVLTAYAQALVALKIAGGLYLLWLASRAAKSAMKRGHDASGVALADEQPRYRSLYRQGVLMHIGNPKAILSWVAIMSLGLREQSPAQGPLMVVGGCVLLGMLVFGGYAILFSTPAMVALYARLRRGIEGVLSLVFAVAGLRLLAMRGG</sequence>
<gene>
    <name evidence="7" type="ORF">AB7A72_11600</name>
</gene>
<evidence type="ECO:0000256" key="4">
    <source>
        <dbReference type="ARBA" id="ARBA00022989"/>
    </source>
</evidence>
<comment type="subcellular location">
    <subcellularLocation>
        <location evidence="1">Cell membrane</location>
        <topology evidence="1">Multi-pass membrane protein</topology>
    </subcellularLocation>
</comment>
<evidence type="ECO:0000256" key="1">
    <source>
        <dbReference type="ARBA" id="ARBA00004651"/>
    </source>
</evidence>